<dbReference type="PRINTS" id="PR00032">
    <property type="entry name" value="HTHARAC"/>
</dbReference>
<evidence type="ECO:0000313" key="7">
    <source>
        <dbReference type="EMBL" id="SDK78787.1"/>
    </source>
</evidence>
<evidence type="ECO:0000259" key="6">
    <source>
        <dbReference type="PROSITE" id="PS01124"/>
    </source>
</evidence>
<dbReference type="RefSeq" id="WP_091472414.1">
    <property type="nucleotide sequence ID" value="NZ_FNFX01000005.1"/>
</dbReference>
<keyword evidence="4" id="KW-0010">Activator</keyword>
<dbReference type="EMBL" id="FNFX01000005">
    <property type="protein sequence ID" value="SDK78787.1"/>
    <property type="molecule type" value="Genomic_DNA"/>
</dbReference>
<dbReference type="InterPro" id="IPR014710">
    <property type="entry name" value="RmlC-like_jellyroll"/>
</dbReference>
<dbReference type="Proteomes" id="UP000198629">
    <property type="component" value="Unassembled WGS sequence"/>
</dbReference>
<evidence type="ECO:0000256" key="5">
    <source>
        <dbReference type="ARBA" id="ARBA00023163"/>
    </source>
</evidence>
<dbReference type="Pfam" id="PF02311">
    <property type="entry name" value="AraC_binding"/>
    <property type="match status" value="1"/>
</dbReference>
<dbReference type="SUPFAM" id="SSF46689">
    <property type="entry name" value="Homeodomain-like"/>
    <property type="match status" value="1"/>
</dbReference>
<dbReference type="InterPro" id="IPR018062">
    <property type="entry name" value="HTH_AraC-typ_CS"/>
</dbReference>
<sequence length="256" mass="28166">MSTDPSKKYLDFHDALRPMAAMDVNWPTGTSTGWHSHPRGQLLFAIEGMMMINVAGGAWVIPPNRALWVQAGEAHDVKMSGNVQMRTVFIDTSKVDALPAKTRVLNVSPLLRELIVAATSIPLNYAVGSRDERVMQLLIDELHGADVLPLFLPMPADPRIGEICNALINYPADTSTAAQWAGKLAVSSKTIHRVFFKQTGMSFAQWREQARLFIAIRRLAAGDKIIDVALDCGYASPSAFTAMFKRHFGVPPSEYS</sequence>
<name>A0A1G9ERF9_9PROT</name>
<evidence type="ECO:0000313" key="8">
    <source>
        <dbReference type="Proteomes" id="UP000198629"/>
    </source>
</evidence>
<keyword evidence="8" id="KW-1185">Reference proteome</keyword>
<protein>
    <submittedName>
        <fullName evidence="7">AraC-type DNA-binding protein</fullName>
    </submittedName>
</protein>
<organism evidence="7 8">
    <name type="scientific">Methylophilus rhizosphaerae</name>
    <dbReference type="NCBI Taxonomy" id="492660"/>
    <lineage>
        <taxon>Bacteria</taxon>
        <taxon>Pseudomonadati</taxon>
        <taxon>Pseudomonadota</taxon>
        <taxon>Betaproteobacteria</taxon>
        <taxon>Nitrosomonadales</taxon>
        <taxon>Methylophilaceae</taxon>
        <taxon>Methylophilus</taxon>
    </lineage>
</organism>
<dbReference type="PROSITE" id="PS00041">
    <property type="entry name" value="HTH_ARAC_FAMILY_1"/>
    <property type="match status" value="1"/>
</dbReference>
<dbReference type="PANTHER" id="PTHR11019">
    <property type="entry name" value="HTH-TYPE TRANSCRIPTIONAL REGULATOR NIMR"/>
    <property type="match status" value="1"/>
</dbReference>
<dbReference type="CDD" id="cd06124">
    <property type="entry name" value="cupin_NimR-like_N"/>
    <property type="match status" value="1"/>
</dbReference>
<keyword evidence="1" id="KW-0678">Repressor</keyword>
<keyword evidence="3 7" id="KW-0238">DNA-binding</keyword>
<evidence type="ECO:0000256" key="2">
    <source>
        <dbReference type="ARBA" id="ARBA00023015"/>
    </source>
</evidence>
<dbReference type="OrthoDB" id="9804543at2"/>
<dbReference type="InterPro" id="IPR009057">
    <property type="entry name" value="Homeodomain-like_sf"/>
</dbReference>
<dbReference type="InterPro" id="IPR003313">
    <property type="entry name" value="AraC-bd"/>
</dbReference>
<dbReference type="Gene3D" id="2.60.120.10">
    <property type="entry name" value="Jelly Rolls"/>
    <property type="match status" value="1"/>
</dbReference>
<evidence type="ECO:0000256" key="1">
    <source>
        <dbReference type="ARBA" id="ARBA00022491"/>
    </source>
</evidence>
<dbReference type="GO" id="GO:0003700">
    <property type="term" value="F:DNA-binding transcription factor activity"/>
    <property type="evidence" value="ECO:0007669"/>
    <property type="project" value="InterPro"/>
</dbReference>
<dbReference type="PANTHER" id="PTHR11019:SF159">
    <property type="entry name" value="TRANSCRIPTIONAL REGULATOR-RELATED"/>
    <property type="match status" value="1"/>
</dbReference>
<dbReference type="Pfam" id="PF12833">
    <property type="entry name" value="HTH_18"/>
    <property type="match status" value="1"/>
</dbReference>
<accession>A0A1G9ERF9</accession>
<dbReference type="STRING" id="492660.SAMN05192566_2417"/>
<gene>
    <name evidence="7" type="ORF">SAMN05192566_2417</name>
</gene>
<dbReference type="SMART" id="SM00342">
    <property type="entry name" value="HTH_ARAC"/>
    <property type="match status" value="1"/>
</dbReference>
<dbReference type="GO" id="GO:0043565">
    <property type="term" value="F:sequence-specific DNA binding"/>
    <property type="evidence" value="ECO:0007669"/>
    <property type="project" value="InterPro"/>
</dbReference>
<dbReference type="SUPFAM" id="SSF51182">
    <property type="entry name" value="RmlC-like cupins"/>
    <property type="match status" value="1"/>
</dbReference>
<feature type="domain" description="HTH araC/xylS-type" evidence="6">
    <location>
        <begin position="161"/>
        <end position="256"/>
    </location>
</feature>
<dbReference type="InterPro" id="IPR020449">
    <property type="entry name" value="Tscrpt_reg_AraC-type_HTH"/>
</dbReference>
<keyword evidence="2" id="KW-0805">Transcription regulation</keyword>
<proteinExistence type="predicted"/>
<dbReference type="InterPro" id="IPR018060">
    <property type="entry name" value="HTH_AraC"/>
</dbReference>
<dbReference type="PROSITE" id="PS01124">
    <property type="entry name" value="HTH_ARAC_FAMILY_2"/>
    <property type="match status" value="1"/>
</dbReference>
<reference evidence="8" key="1">
    <citation type="submission" date="2016-10" db="EMBL/GenBank/DDBJ databases">
        <authorList>
            <person name="Varghese N."/>
            <person name="Submissions S."/>
        </authorList>
    </citation>
    <scope>NUCLEOTIDE SEQUENCE [LARGE SCALE GENOMIC DNA]</scope>
    <source>
        <strain evidence="8">CBMB127</strain>
    </source>
</reference>
<dbReference type="AlphaFoldDB" id="A0A1G9ERF9"/>
<dbReference type="InterPro" id="IPR011051">
    <property type="entry name" value="RmlC_Cupin_sf"/>
</dbReference>
<evidence type="ECO:0000256" key="4">
    <source>
        <dbReference type="ARBA" id="ARBA00023159"/>
    </source>
</evidence>
<dbReference type="Gene3D" id="1.10.10.60">
    <property type="entry name" value="Homeodomain-like"/>
    <property type="match status" value="1"/>
</dbReference>
<keyword evidence="5" id="KW-0804">Transcription</keyword>
<evidence type="ECO:0000256" key="3">
    <source>
        <dbReference type="ARBA" id="ARBA00023125"/>
    </source>
</evidence>
<dbReference type="FunFam" id="1.10.10.60:FF:000132">
    <property type="entry name" value="AraC family transcriptional regulator"/>
    <property type="match status" value="1"/>
</dbReference>